<keyword evidence="6" id="KW-1185">Reference proteome</keyword>
<keyword evidence="3" id="KW-0067">ATP-binding</keyword>
<evidence type="ECO:0000313" key="5">
    <source>
        <dbReference type="EMBL" id="TWI09380.1"/>
    </source>
</evidence>
<dbReference type="InterPro" id="IPR027417">
    <property type="entry name" value="P-loop_NTPase"/>
</dbReference>
<accession>A0A562LP12</accession>
<reference evidence="5 6" key="1">
    <citation type="journal article" date="2015" name="Stand. Genomic Sci.">
        <title>Genomic Encyclopedia of Bacterial and Archaeal Type Strains, Phase III: the genomes of soil and plant-associated and newly described type strains.</title>
        <authorList>
            <person name="Whitman W.B."/>
            <person name="Woyke T."/>
            <person name="Klenk H.P."/>
            <person name="Zhou Y."/>
            <person name="Lilburn T.G."/>
            <person name="Beck B.J."/>
            <person name="De Vos P."/>
            <person name="Vandamme P."/>
            <person name="Eisen J.A."/>
            <person name="Garrity G."/>
            <person name="Hugenholtz P."/>
            <person name="Kyrpides N.C."/>
        </authorList>
    </citation>
    <scope>NUCLEOTIDE SEQUENCE [LARGE SCALE GENOMIC DNA]</scope>
    <source>
        <strain evidence="5 6">CGMCC 1.10136</strain>
    </source>
</reference>
<dbReference type="SUPFAM" id="SSF52540">
    <property type="entry name" value="P-loop containing nucleoside triphosphate hydrolases"/>
    <property type="match status" value="1"/>
</dbReference>
<keyword evidence="2" id="KW-0378">Hydrolase</keyword>
<gene>
    <name evidence="5" type="ORF">IP93_01996</name>
</gene>
<evidence type="ECO:0000256" key="3">
    <source>
        <dbReference type="ARBA" id="ARBA00022840"/>
    </source>
</evidence>
<dbReference type="Gene3D" id="3.40.50.300">
    <property type="entry name" value="P-loop containing nucleotide triphosphate hydrolases"/>
    <property type="match status" value="1"/>
</dbReference>
<keyword evidence="1" id="KW-0547">Nucleotide-binding</keyword>
<dbReference type="GO" id="GO:0005524">
    <property type="term" value="F:ATP binding"/>
    <property type="evidence" value="ECO:0007669"/>
    <property type="project" value="UniProtKB-KW"/>
</dbReference>
<dbReference type="Proteomes" id="UP000316471">
    <property type="component" value="Unassembled WGS sequence"/>
</dbReference>
<protein>
    <submittedName>
        <fullName evidence="5">P4 family phage/plasmid primase-like protein</fullName>
    </submittedName>
</protein>
<name>A0A562LP12_9GAMM</name>
<dbReference type="AlphaFoldDB" id="A0A562LP12"/>
<evidence type="ECO:0000313" key="6">
    <source>
        <dbReference type="Proteomes" id="UP000316471"/>
    </source>
</evidence>
<comment type="caution">
    <text evidence="5">The sequence shown here is derived from an EMBL/GenBank/DDBJ whole genome shotgun (WGS) entry which is preliminary data.</text>
</comment>
<dbReference type="InterPro" id="IPR051620">
    <property type="entry name" value="ORF904-like_C"/>
</dbReference>
<dbReference type="GO" id="GO:0016787">
    <property type="term" value="F:hydrolase activity"/>
    <property type="evidence" value="ECO:0007669"/>
    <property type="project" value="UniProtKB-KW"/>
</dbReference>
<sequence>MSQQQDTSATPGSQAVPASGNNVISFGAAAAAAQAATATPAPNTGGKKKRENPIKVWCDSAMRGAFGEFAAERLDNSTLVRRWNDAYWELMSENDGYARATDWMNRFFPDELSSSRARDCWKTLTGLLHQKRPMRVEDPGHAVFPLLDGYLHITPQRSRLEAPERKFGLTHQIQASAGVAHGQDFLPMTFPPTSLFGRYLATSLPDLEVRELVQEQCALSFVPNVWQGSAWWFGDGGAGKGVLSKLLLRFHSKSATLDLHKLADPHHLEPLVGATFVLVDEVEQKGRWAEKEFKSIISNDPVSVNPKHRPSFKYQSTAYWIICSNQEPLIRDDSDGVRRRLVVVPWPGSARARGTSTPDLDRKIFEQEGTLFLGWIVEGLMRLLKRGGPLSGAALPEAVKAMSRQIHTDNDSMETWFEACEIVPAAGVEHTKGEIYEAYCKYAEDAHLFVYERESFWKRFKRRPDIRNGGVREVRGRKGSVRTQLIRGLAITPAEVASAKRDALLAQAEAEGRCTVVAGEDPFGMGVACEQREYRFTDAEQVELERLLVLGGLSA</sequence>
<feature type="domain" description="SF3 helicase" evidence="4">
    <location>
        <begin position="208"/>
        <end position="359"/>
    </location>
</feature>
<dbReference type="PANTHER" id="PTHR35372:SF2">
    <property type="entry name" value="SF3 HELICASE DOMAIN-CONTAINING PROTEIN"/>
    <property type="match status" value="1"/>
</dbReference>
<evidence type="ECO:0000256" key="1">
    <source>
        <dbReference type="ARBA" id="ARBA00022741"/>
    </source>
</evidence>
<dbReference type="InterPro" id="IPR045455">
    <property type="entry name" value="NrS-1_pol-like_helicase"/>
</dbReference>
<dbReference type="PANTHER" id="PTHR35372">
    <property type="entry name" value="ATP BINDING PROTEIN-RELATED"/>
    <property type="match status" value="1"/>
</dbReference>
<organism evidence="5 6">
    <name type="scientific">Aerolutibacter ruishenii</name>
    <dbReference type="NCBI Taxonomy" id="686800"/>
    <lineage>
        <taxon>Bacteria</taxon>
        <taxon>Pseudomonadati</taxon>
        <taxon>Pseudomonadota</taxon>
        <taxon>Gammaproteobacteria</taxon>
        <taxon>Lysobacterales</taxon>
        <taxon>Lysobacteraceae</taxon>
        <taxon>Aerolutibacter</taxon>
    </lineage>
</organism>
<dbReference type="InterPro" id="IPR014015">
    <property type="entry name" value="Helicase_SF3_DNA-vir"/>
</dbReference>
<dbReference type="EMBL" id="VLKP01000008">
    <property type="protein sequence ID" value="TWI09380.1"/>
    <property type="molecule type" value="Genomic_DNA"/>
</dbReference>
<evidence type="ECO:0000256" key="2">
    <source>
        <dbReference type="ARBA" id="ARBA00022801"/>
    </source>
</evidence>
<proteinExistence type="predicted"/>
<dbReference type="Pfam" id="PF19263">
    <property type="entry name" value="DUF5906"/>
    <property type="match status" value="1"/>
</dbReference>
<dbReference type="PROSITE" id="PS51206">
    <property type="entry name" value="SF3_HELICASE_1"/>
    <property type="match status" value="1"/>
</dbReference>
<evidence type="ECO:0000259" key="4">
    <source>
        <dbReference type="PROSITE" id="PS51206"/>
    </source>
</evidence>